<comment type="caution">
    <text evidence="1">The sequence shown here is derived from an EMBL/GenBank/DDBJ whole genome shotgun (WGS) entry which is preliminary data.</text>
</comment>
<keyword evidence="2" id="KW-1185">Reference proteome</keyword>
<proteinExistence type="predicted"/>
<dbReference type="Proteomes" id="UP000793456">
    <property type="component" value="Chromosome XI"/>
</dbReference>
<evidence type="ECO:0000313" key="2">
    <source>
        <dbReference type="Proteomes" id="UP000793456"/>
    </source>
</evidence>
<accession>A0ACD3R3P8</accession>
<name>A0ACD3R3P8_LARCR</name>
<reference evidence="1" key="1">
    <citation type="submission" date="2018-11" db="EMBL/GenBank/DDBJ databases">
        <title>The sequence and de novo assembly of Larimichthys crocea genome using PacBio and Hi-C technologies.</title>
        <authorList>
            <person name="Xu P."/>
            <person name="Chen B."/>
            <person name="Zhou Z."/>
            <person name="Ke Q."/>
            <person name="Wu Y."/>
            <person name="Bai H."/>
            <person name="Pu F."/>
        </authorList>
    </citation>
    <scope>NUCLEOTIDE SEQUENCE</scope>
    <source>
        <tissue evidence="1">Muscle</tissue>
    </source>
</reference>
<dbReference type="EMBL" id="CM011684">
    <property type="protein sequence ID" value="TMS13343.1"/>
    <property type="molecule type" value="Genomic_DNA"/>
</dbReference>
<evidence type="ECO:0000313" key="1">
    <source>
        <dbReference type="EMBL" id="TMS13343.1"/>
    </source>
</evidence>
<sequence length="322" mass="36688">MSLWMKTCKQLEQEKQLMLNSSGEGKVNQLEVEAEERKKEVEDLKTALQQKRTEAEENTKKMEELQAALDGHEEKLEERSRELEELKSELDELNKLLEEKSREADESMDKYCTLMVQVHKLEETNEALTTQLEQRADTTRRRRSARKSATKRQEEKLEDITENVAPSTPQSSPQGKRVHRDISDKDSAQEALHNLTKKLKANAVTTPKPRTEQEDEEFRPEGLPELVQKGFADIPLGEASPFIMRRTTVKRCSPRLTARQTSAPDAKVLGPIALQSPSADSSDRKCLSPSDEDKPACHSMSLRKTPEQKEKQTQQGDNCHVQ</sequence>
<gene>
    <name evidence="1" type="ORF">E3U43_018418</name>
</gene>
<protein>
    <submittedName>
        <fullName evidence="1">Uncharacterized protein</fullName>
    </submittedName>
</protein>
<organism evidence="1 2">
    <name type="scientific">Larimichthys crocea</name>
    <name type="common">Large yellow croaker</name>
    <name type="synonym">Pseudosciaena crocea</name>
    <dbReference type="NCBI Taxonomy" id="215358"/>
    <lineage>
        <taxon>Eukaryota</taxon>
        <taxon>Metazoa</taxon>
        <taxon>Chordata</taxon>
        <taxon>Craniata</taxon>
        <taxon>Vertebrata</taxon>
        <taxon>Euteleostomi</taxon>
        <taxon>Actinopterygii</taxon>
        <taxon>Neopterygii</taxon>
        <taxon>Teleostei</taxon>
        <taxon>Neoteleostei</taxon>
        <taxon>Acanthomorphata</taxon>
        <taxon>Eupercaria</taxon>
        <taxon>Sciaenidae</taxon>
        <taxon>Larimichthys</taxon>
    </lineage>
</organism>